<reference evidence="1 2" key="1">
    <citation type="journal article" date="2021" name="Hortic Res">
        <title>High-quality reference genome and annotation aids understanding of berry development for evergreen blueberry (Vaccinium darrowii).</title>
        <authorList>
            <person name="Yu J."/>
            <person name="Hulse-Kemp A.M."/>
            <person name="Babiker E."/>
            <person name="Staton M."/>
        </authorList>
    </citation>
    <scope>NUCLEOTIDE SEQUENCE [LARGE SCALE GENOMIC DNA]</scope>
    <source>
        <strain evidence="2">cv. NJ 8807/NJ 8810</strain>
        <tissue evidence="1">Young leaf</tissue>
    </source>
</reference>
<protein>
    <submittedName>
        <fullName evidence="1">Uncharacterized protein</fullName>
    </submittedName>
</protein>
<dbReference type="EMBL" id="CM037159">
    <property type="protein sequence ID" value="KAH7866371.1"/>
    <property type="molecule type" value="Genomic_DNA"/>
</dbReference>
<keyword evidence="2" id="KW-1185">Reference proteome</keyword>
<evidence type="ECO:0000313" key="1">
    <source>
        <dbReference type="EMBL" id="KAH7866371.1"/>
    </source>
</evidence>
<accession>A0ACB7ZK46</accession>
<dbReference type="Proteomes" id="UP000828048">
    <property type="component" value="Chromosome 9"/>
</dbReference>
<organism evidence="1 2">
    <name type="scientific">Vaccinium darrowii</name>
    <dbReference type="NCBI Taxonomy" id="229202"/>
    <lineage>
        <taxon>Eukaryota</taxon>
        <taxon>Viridiplantae</taxon>
        <taxon>Streptophyta</taxon>
        <taxon>Embryophyta</taxon>
        <taxon>Tracheophyta</taxon>
        <taxon>Spermatophyta</taxon>
        <taxon>Magnoliopsida</taxon>
        <taxon>eudicotyledons</taxon>
        <taxon>Gunneridae</taxon>
        <taxon>Pentapetalae</taxon>
        <taxon>asterids</taxon>
        <taxon>Ericales</taxon>
        <taxon>Ericaceae</taxon>
        <taxon>Vaccinioideae</taxon>
        <taxon>Vaccinieae</taxon>
        <taxon>Vaccinium</taxon>
    </lineage>
</organism>
<comment type="caution">
    <text evidence="1">The sequence shown here is derived from an EMBL/GenBank/DDBJ whole genome shotgun (WGS) entry which is preliminary data.</text>
</comment>
<gene>
    <name evidence="1" type="ORF">Vadar_019474</name>
</gene>
<sequence>MASGWFLLAASILLLSGLPETCYGVTFSSLQRTLVLSASPTPGQVLKAGEGKMTVTWSYNQTFPTGTDSTYKSVTVKLCFAPVSQVDRKWRKTADDLAKDKTCQFKVVSGPYTPDSFSSTWTIENDVPTATYFVRAYAYDSDGAEVAYGQTTDAHKTQNLFEIKGITGRHASIDVASACFSAFSIASLVCFFYIEKRKEKMSQQK</sequence>
<evidence type="ECO:0000313" key="2">
    <source>
        <dbReference type="Proteomes" id="UP000828048"/>
    </source>
</evidence>
<proteinExistence type="predicted"/>
<name>A0ACB7ZK46_9ERIC</name>